<name>A0A850RAV7_9LACO</name>
<proteinExistence type="predicted"/>
<sequence>MKKLRRFLLISGLCGLLAFLPSQLAHADNNNDNNWQEPVMTLGTSLTNGQRQGTINVLSAKINNQNFQQLPVTGNTLVQYLNPAGNTFTDSSGVWSSALIEKTHSGQGINVQILPYDGKNNITTITADQYRNAALTAGISDANIYVTSATPIDGSGALAGVYAAFSQKGNQLNQDQVNAAQNEMKTLSGINEQNKNQSGYSDAQLNHAVSQAKQQMAQIGPNISNNQITNIVNNVLQENHLTKIISDNQKQQIINILVQVRDSGALKNGNFKEQAQKVSANIKDQAQKIFNKLNTPKNRNFLQKIWDQVVNFFHSIFG</sequence>
<dbReference type="RefSeq" id="WP_176942614.1">
    <property type="nucleotide sequence ID" value="NZ_JABZEC010000003.1"/>
</dbReference>
<reference evidence="2 3" key="1">
    <citation type="submission" date="2020-06" db="EMBL/GenBank/DDBJ databases">
        <authorList>
            <person name="Kang J."/>
        </authorList>
    </citation>
    <scope>NUCLEOTIDE SEQUENCE [LARGE SCALE GENOMIC DNA]</scope>
    <source>
        <strain evidence="2 3">DCY120</strain>
    </source>
</reference>
<dbReference type="AlphaFoldDB" id="A0A850RAV7"/>
<dbReference type="InterPro" id="IPR009343">
    <property type="entry name" value="DUF1002"/>
</dbReference>
<gene>
    <name evidence="2" type="ORF">HU830_04620</name>
</gene>
<dbReference type="Pfam" id="PF06207">
    <property type="entry name" value="DUF1002"/>
    <property type="match status" value="1"/>
</dbReference>
<feature type="chain" id="PRO_5032637308" evidence="1">
    <location>
        <begin position="28"/>
        <end position="318"/>
    </location>
</feature>
<dbReference type="Proteomes" id="UP000563523">
    <property type="component" value="Unassembled WGS sequence"/>
</dbReference>
<evidence type="ECO:0000313" key="3">
    <source>
        <dbReference type="Proteomes" id="UP000563523"/>
    </source>
</evidence>
<keyword evidence="1" id="KW-0732">Signal</keyword>
<evidence type="ECO:0000313" key="2">
    <source>
        <dbReference type="EMBL" id="NVY96456.1"/>
    </source>
</evidence>
<feature type="signal peptide" evidence="1">
    <location>
        <begin position="1"/>
        <end position="27"/>
    </location>
</feature>
<comment type="caution">
    <text evidence="2">The sequence shown here is derived from an EMBL/GenBank/DDBJ whole genome shotgun (WGS) entry which is preliminary data.</text>
</comment>
<dbReference type="EMBL" id="JABZEC010000003">
    <property type="protein sequence ID" value="NVY96456.1"/>
    <property type="molecule type" value="Genomic_DNA"/>
</dbReference>
<accession>A0A850RAV7</accession>
<evidence type="ECO:0000256" key="1">
    <source>
        <dbReference type="SAM" id="SignalP"/>
    </source>
</evidence>
<protein>
    <submittedName>
        <fullName evidence="2">DUF1002 domain-containing protein</fullName>
    </submittedName>
</protein>
<organism evidence="2 3">
    <name type="scientific">Bombilactobacillus apium</name>
    <dbReference type="NCBI Taxonomy" id="2675299"/>
    <lineage>
        <taxon>Bacteria</taxon>
        <taxon>Bacillati</taxon>
        <taxon>Bacillota</taxon>
        <taxon>Bacilli</taxon>
        <taxon>Lactobacillales</taxon>
        <taxon>Lactobacillaceae</taxon>
        <taxon>Bombilactobacillus</taxon>
    </lineage>
</organism>
<keyword evidence="3" id="KW-1185">Reference proteome</keyword>